<dbReference type="Pfam" id="PF14432">
    <property type="entry name" value="DYW_deaminase"/>
    <property type="match status" value="1"/>
</dbReference>
<accession>S8E744</accession>
<dbReference type="AlphaFoldDB" id="S8E744"/>
<feature type="repeat" description="PPR" evidence="3">
    <location>
        <begin position="452"/>
        <end position="486"/>
    </location>
</feature>
<dbReference type="PROSITE" id="PS51375">
    <property type="entry name" value="PPR"/>
    <property type="match status" value="3"/>
</dbReference>
<dbReference type="Gene3D" id="2.40.400.10">
    <property type="entry name" value="Acetoacetate decarboxylase-like"/>
    <property type="match status" value="1"/>
</dbReference>
<evidence type="ECO:0000256" key="2">
    <source>
        <dbReference type="ARBA" id="ARBA00022737"/>
    </source>
</evidence>
<dbReference type="EMBL" id="AUSU01002703">
    <property type="protein sequence ID" value="EPS68237.1"/>
    <property type="molecule type" value="Genomic_DNA"/>
</dbReference>
<gene>
    <name evidence="5" type="ORF">M569_06531</name>
</gene>
<dbReference type="InterPro" id="IPR023375">
    <property type="entry name" value="ADC_dom_sf"/>
</dbReference>
<evidence type="ECO:0000256" key="1">
    <source>
        <dbReference type="ARBA" id="ARBA00006643"/>
    </source>
</evidence>
<dbReference type="Gene3D" id="1.25.40.10">
    <property type="entry name" value="Tetratricopeptide repeat domain"/>
    <property type="match status" value="3"/>
</dbReference>
<dbReference type="Proteomes" id="UP000015453">
    <property type="component" value="Unassembled WGS sequence"/>
</dbReference>
<dbReference type="InterPro" id="IPR046848">
    <property type="entry name" value="E_motif"/>
</dbReference>
<sequence length="1003" mass="111756">MASLQFISFSSQASLPHSTAANYARIPSWVSLKSSNFSLETPSTRHHQGELENVHLVSLSKHGKLEEAHEFVLEMDRSNVPVSPQSYKHLLEACSRLKSLHFGKLIHRRLNDPPPRFLVNYVVQMYCDCGSLSDARKVFDEMRERALGSGITLISAYADKGLTKEALEIFLQVKDSDNVVVIPTTYLSVLKSFVDSSYLEVGKQIHCHVIKAGFTSNVAIDTAICNMYAKCRNMESAEMNFRRMLEKNTVSWTTMMVGYTLADRHVDTLKYLIEMMEERHSEVDEFVFSITLKACVALGDHSMGEQIHGMILKHGMETDVSVGTPLVDFYVKCGSMESALRAFERISEPNDASWSAILCGYSQTGEFERGSKLFKSLRSESSSLLNECTYTSVFQLCSSFADFSFGSQLHGDAIKRALISQPQGESTLITMYAKCGFLESALRIFESIDEPDTVAWTAIISGCASHGKALEALNLFEKMHSSGIRANEVTFVAVFTACSHAGLVDEAKRYLETMTGEYGVEPNLDHYNCAVDVYARAGLLNEAMELMDSMPFQPDAMSWKSLLGGCTIHKNDDLGKVAAEKLLHMDPEDTAAYILLFNLHVSCGNWDEAGSIRKLMADRGLTKEVACSWINVNRKVHRFVVGDRRHHRTEEIYSMLKELNFPSSRNDVSTEEYFTAMQREQSSDVHSERLAVAFGLISTRPDSPVVVFKNLRACRDCHEFCKYVSMAVGRTVVVRDTNRFHEFKSGNCSCGDYCAFYQLHLVKSETAREFIPKEFRLVEAFGYTLGGFFLANYEDSPVGKFDELVVIAGTVWNPPTSCAWAARVLVSNDEACIHGRKEVGLPSHVAIFSKKSSLESTSTSRNGGFAKSRVQYEVDEINGGDTAMSLCKINFPSSGPLPTRGDAEGLDLKFSLPSFSGRTMYNPRLLKYSCRIKCSRISDLVVLIRLRSAPVAEVSAPCHDVACSDRSSREVLLTMSVMLSKPILALKFNRLKMTVEAPSVVSE</sequence>
<dbReference type="PANTHER" id="PTHR47926">
    <property type="entry name" value="PENTATRICOPEPTIDE REPEAT-CONTAINING PROTEIN"/>
    <property type="match status" value="1"/>
</dbReference>
<comment type="similarity">
    <text evidence="1">Belongs to the PPR family. PCMP-H subfamily.</text>
</comment>
<dbReference type="PANTHER" id="PTHR47926:SF378">
    <property type="entry name" value="PENTATRICOPEPTIDE REPEAT (PPR) SUPERFAMILY PROTEIN"/>
    <property type="match status" value="1"/>
</dbReference>
<reference evidence="5 6" key="1">
    <citation type="journal article" date="2013" name="BMC Genomics">
        <title>The miniature genome of a carnivorous plant Genlisea aurea contains a low number of genes and short non-coding sequences.</title>
        <authorList>
            <person name="Leushkin E.V."/>
            <person name="Sutormin R.A."/>
            <person name="Nabieva E.R."/>
            <person name="Penin A.A."/>
            <person name="Kondrashov A.S."/>
            <person name="Logacheva M.D."/>
        </authorList>
    </citation>
    <scope>NUCLEOTIDE SEQUENCE [LARGE SCALE GENOMIC DNA]</scope>
</reference>
<dbReference type="InterPro" id="IPR046960">
    <property type="entry name" value="PPR_At4g14850-like_plant"/>
</dbReference>
<dbReference type="GO" id="GO:0003723">
    <property type="term" value="F:RNA binding"/>
    <property type="evidence" value="ECO:0007669"/>
    <property type="project" value="InterPro"/>
</dbReference>
<feature type="repeat" description="PPR" evidence="3">
    <location>
        <begin position="115"/>
        <end position="149"/>
    </location>
</feature>
<dbReference type="Pfam" id="PF12854">
    <property type="entry name" value="PPR_1"/>
    <property type="match status" value="1"/>
</dbReference>
<dbReference type="Pfam" id="PF20431">
    <property type="entry name" value="E_motif"/>
    <property type="match status" value="1"/>
</dbReference>
<organism evidence="5 6">
    <name type="scientific">Genlisea aurea</name>
    <dbReference type="NCBI Taxonomy" id="192259"/>
    <lineage>
        <taxon>Eukaryota</taxon>
        <taxon>Viridiplantae</taxon>
        <taxon>Streptophyta</taxon>
        <taxon>Embryophyta</taxon>
        <taxon>Tracheophyta</taxon>
        <taxon>Spermatophyta</taxon>
        <taxon>Magnoliopsida</taxon>
        <taxon>eudicotyledons</taxon>
        <taxon>Gunneridae</taxon>
        <taxon>Pentapetalae</taxon>
        <taxon>asterids</taxon>
        <taxon>lamiids</taxon>
        <taxon>Lamiales</taxon>
        <taxon>Lentibulariaceae</taxon>
        <taxon>Genlisea</taxon>
    </lineage>
</organism>
<dbReference type="NCBIfam" id="TIGR00756">
    <property type="entry name" value="PPR"/>
    <property type="match status" value="2"/>
</dbReference>
<dbReference type="OrthoDB" id="742311at2759"/>
<keyword evidence="2" id="KW-0677">Repeat</keyword>
<comment type="caution">
    <text evidence="5">The sequence shown here is derived from an EMBL/GenBank/DDBJ whole genome shotgun (WGS) entry which is preliminary data.</text>
</comment>
<dbReference type="Pfam" id="PF01535">
    <property type="entry name" value="PPR"/>
    <property type="match status" value="6"/>
</dbReference>
<dbReference type="SUPFAM" id="SSF160104">
    <property type="entry name" value="Acetoacetate decarboxylase-like"/>
    <property type="match status" value="1"/>
</dbReference>
<proteinExistence type="inferred from homology"/>
<evidence type="ECO:0000313" key="6">
    <source>
        <dbReference type="Proteomes" id="UP000015453"/>
    </source>
</evidence>
<dbReference type="InterPro" id="IPR032867">
    <property type="entry name" value="DYW_dom"/>
</dbReference>
<dbReference type="Pfam" id="PF13041">
    <property type="entry name" value="PPR_2"/>
    <property type="match status" value="1"/>
</dbReference>
<dbReference type="GO" id="GO:0009451">
    <property type="term" value="P:RNA modification"/>
    <property type="evidence" value="ECO:0007669"/>
    <property type="project" value="InterPro"/>
</dbReference>
<name>S8E744_9LAMI</name>
<protein>
    <recommendedName>
        <fullName evidence="4">DYW domain-containing protein</fullName>
    </recommendedName>
</protein>
<dbReference type="FunFam" id="1.25.40.10:FF:001093">
    <property type="entry name" value="Pentatricopeptide repeat-containing protein At2g34400"/>
    <property type="match status" value="1"/>
</dbReference>
<keyword evidence="6" id="KW-1185">Reference proteome</keyword>
<feature type="repeat" description="PPR" evidence="3">
    <location>
        <begin position="350"/>
        <end position="384"/>
    </location>
</feature>
<dbReference type="InterPro" id="IPR011990">
    <property type="entry name" value="TPR-like_helical_dom_sf"/>
</dbReference>
<evidence type="ECO:0000259" key="4">
    <source>
        <dbReference type="Pfam" id="PF14432"/>
    </source>
</evidence>
<evidence type="ECO:0000313" key="5">
    <source>
        <dbReference type="EMBL" id="EPS68237.1"/>
    </source>
</evidence>
<evidence type="ECO:0000256" key="3">
    <source>
        <dbReference type="PROSITE-ProRule" id="PRU00708"/>
    </source>
</evidence>
<dbReference type="GO" id="GO:0008270">
    <property type="term" value="F:zinc ion binding"/>
    <property type="evidence" value="ECO:0007669"/>
    <property type="project" value="InterPro"/>
</dbReference>
<feature type="domain" description="DYW" evidence="4">
    <location>
        <begin position="681"/>
        <end position="753"/>
    </location>
</feature>
<dbReference type="InterPro" id="IPR002885">
    <property type="entry name" value="PPR_rpt"/>
</dbReference>